<feature type="signal peptide" evidence="2">
    <location>
        <begin position="1"/>
        <end position="29"/>
    </location>
</feature>
<evidence type="ECO:0000313" key="4">
    <source>
        <dbReference type="EMBL" id="GAA3620432.1"/>
    </source>
</evidence>
<dbReference type="Proteomes" id="UP001501074">
    <property type="component" value="Unassembled WGS sequence"/>
</dbReference>
<feature type="chain" id="PRO_5046299708" evidence="2">
    <location>
        <begin position="30"/>
        <end position="576"/>
    </location>
</feature>
<keyword evidence="4" id="KW-0326">Glycosidase</keyword>
<dbReference type="EMBL" id="BAAAZO010000006">
    <property type="protein sequence ID" value="GAA3620432.1"/>
    <property type="molecule type" value="Genomic_DNA"/>
</dbReference>
<sequence>MLSLRRAAVPGALVLATSLTALVSPAASASTTAAPTAHAGTAKQLPLGPSGLSETRTTTTIAPGLTMTTITRGKMDPAKDYWTIGINLPIGDPTDDNDQDSPKALLGTKAEATAIAGRLLANSEVAAQLEAKGWKPRVEAVDWVPEMKDFKGGLIGYTLRLGRWDAAPTSADPLYAAVVAAGLSPAVVFTGQDGRPDNTGPWVVRSLTIDFKRFQGNVSSTLGSAVSGRETTTALARSKNAIYAVNGGFFVTADADGAQGIPAGLSVVDGKVKSAAINGRAALLLGDGGRDTEVSYLQTHFSVKAGKKRQLVDGLNRTPGVIRNCGGVGGDVPTQRPVQDFTCTDDSEIIGFTDDYGTTLPTGAGVEVVVGARGKVTAVQERTGGTVPKGSTVLQGIGTGATWLSKHAPVGTKITLDTKVTDERGRRVSFGKNDSVVNGGPVLVHKGKVSVDVRAEGMIHEDPELNLPDSALGAAWGYSWVVRDNPRTGAGVDSQGRLLLVQADGRQSKLSQGLSIPDFAAVMKSLGAVEAFNLDGGGSSATVVNGTLVSSPSDTSNGAQVERSDGDALVVTAPRR</sequence>
<feature type="compositionally biased region" description="Low complexity" evidence="1">
    <location>
        <begin position="33"/>
        <end position="42"/>
    </location>
</feature>
<evidence type="ECO:0000256" key="2">
    <source>
        <dbReference type="SAM" id="SignalP"/>
    </source>
</evidence>
<keyword evidence="5" id="KW-1185">Reference proteome</keyword>
<reference evidence="5" key="1">
    <citation type="journal article" date="2019" name="Int. J. Syst. Evol. Microbiol.">
        <title>The Global Catalogue of Microorganisms (GCM) 10K type strain sequencing project: providing services to taxonomists for standard genome sequencing and annotation.</title>
        <authorList>
            <consortium name="The Broad Institute Genomics Platform"/>
            <consortium name="The Broad Institute Genome Sequencing Center for Infectious Disease"/>
            <person name="Wu L."/>
            <person name="Ma J."/>
        </authorList>
    </citation>
    <scope>NUCLEOTIDE SEQUENCE [LARGE SCALE GENOMIC DNA]</scope>
    <source>
        <strain evidence="5">JCM 16902</strain>
    </source>
</reference>
<feature type="domain" description="Phosphodiester glycosidase" evidence="3">
    <location>
        <begin position="368"/>
        <end position="572"/>
    </location>
</feature>
<dbReference type="RefSeq" id="WP_231481062.1">
    <property type="nucleotide sequence ID" value="NZ_BAAAZO010000006.1"/>
</dbReference>
<evidence type="ECO:0000256" key="1">
    <source>
        <dbReference type="SAM" id="MobiDB-lite"/>
    </source>
</evidence>
<dbReference type="InterPro" id="IPR018711">
    <property type="entry name" value="NAGPA"/>
</dbReference>
<dbReference type="PANTHER" id="PTHR40446">
    <property type="entry name" value="N-ACETYLGLUCOSAMINE-1-PHOSPHODIESTER ALPHA-N-ACETYLGLUCOSAMINIDASE"/>
    <property type="match status" value="1"/>
</dbReference>
<feature type="region of interest" description="Disordered" evidence="1">
    <location>
        <begin position="549"/>
        <end position="576"/>
    </location>
</feature>
<proteinExistence type="predicted"/>
<name>A0ABP6ZVT0_9ACTN</name>
<evidence type="ECO:0000313" key="5">
    <source>
        <dbReference type="Proteomes" id="UP001501074"/>
    </source>
</evidence>
<keyword evidence="4" id="KW-0378">Hydrolase</keyword>
<keyword evidence="2" id="KW-0732">Signal</keyword>
<dbReference type="GO" id="GO:0016798">
    <property type="term" value="F:hydrolase activity, acting on glycosyl bonds"/>
    <property type="evidence" value="ECO:0007669"/>
    <property type="project" value="UniProtKB-KW"/>
</dbReference>
<dbReference type="Pfam" id="PF09992">
    <property type="entry name" value="NAGPA"/>
    <property type="match status" value="1"/>
</dbReference>
<feature type="region of interest" description="Disordered" evidence="1">
    <location>
        <begin position="33"/>
        <end position="57"/>
    </location>
</feature>
<protein>
    <submittedName>
        <fullName evidence="4">Phosphodiester glycosidase family protein</fullName>
    </submittedName>
</protein>
<gene>
    <name evidence="4" type="ORF">GCM10022223_41680</name>
</gene>
<dbReference type="PANTHER" id="PTHR40446:SF2">
    <property type="entry name" value="N-ACETYLGLUCOSAMINE-1-PHOSPHODIESTER ALPHA-N-ACETYLGLUCOSAMINIDASE"/>
    <property type="match status" value="1"/>
</dbReference>
<accession>A0ABP6ZVT0</accession>
<organism evidence="4 5">
    <name type="scientific">Kineosporia mesophila</name>
    <dbReference type="NCBI Taxonomy" id="566012"/>
    <lineage>
        <taxon>Bacteria</taxon>
        <taxon>Bacillati</taxon>
        <taxon>Actinomycetota</taxon>
        <taxon>Actinomycetes</taxon>
        <taxon>Kineosporiales</taxon>
        <taxon>Kineosporiaceae</taxon>
        <taxon>Kineosporia</taxon>
    </lineage>
</organism>
<feature type="compositionally biased region" description="Polar residues" evidence="1">
    <location>
        <begin position="549"/>
        <end position="559"/>
    </location>
</feature>
<evidence type="ECO:0000259" key="3">
    <source>
        <dbReference type="Pfam" id="PF09992"/>
    </source>
</evidence>
<comment type="caution">
    <text evidence="4">The sequence shown here is derived from an EMBL/GenBank/DDBJ whole genome shotgun (WGS) entry which is preliminary data.</text>
</comment>